<name>A0A7S1MII0_NEODS</name>
<dbReference type="InterPro" id="IPR003103">
    <property type="entry name" value="BAG_domain"/>
</dbReference>
<dbReference type="AlphaFoldDB" id="A0A7S1MII0"/>
<sequence>MESRRGRNLSGHALGSGPVIGAAVAAGALALYFVVRAIRSGADGPVASDEVDFVAADVALMARMRDDIHRRLDAVTAEEATLRAAAADHAKTDAEQMRWRGLSEECTRILLELDGATVHHPDARVSRKQLIADVLKVADALKLE</sequence>
<evidence type="ECO:0000313" key="3">
    <source>
        <dbReference type="EMBL" id="CAD9132598.1"/>
    </source>
</evidence>
<gene>
    <name evidence="3" type="ORF">NDES1114_LOCUS23308</name>
</gene>
<proteinExistence type="predicted"/>
<accession>A0A7S1MII0</accession>
<keyword evidence="1" id="KW-0472">Membrane</keyword>
<evidence type="ECO:0000256" key="1">
    <source>
        <dbReference type="SAM" id="Phobius"/>
    </source>
</evidence>
<dbReference type="EMBL" id="HBGF01034772">
    <property type="protein sequence ID" value="CAD9132598.1"/>
    <property type="molecule type" value="Transcribed_RNA"/>
</dbReference>
<dbReference type="SUPFAM" id="SSF63491">
    <property type="entry name" value="BAG domain"/>
    <property type="match status" value="1"/>
</dbReference>
<evidence type="ECO:0000259" key="2">
    <source>
        <dbReference type="Pfam" id="PF02179"/>
    </source>
</evidence>
<dbReference type="Pfam" id="PF02179">
    <property type="entry name" value="BAG"/>
    <property type="match status" value="1"/>
</dbReference>
<dbReference type="Gene3D" id="1.20.58.120">
    <property type="entry name" value="BAG domain"/>
    <property type="match status" value="1"/>
</dbReference>
<keyword evidence="1" id="KW-0812">Transmembrane</keyword>
<feature type="domain" description="BAG" evidence="2">
    <location>
        <begin position="82"/>
        <end position="139"/>
    </location>
</feature>
<protein>
    <recommendedName>
        <fullName evidence="2">BAG domain-containing protein</fullName>
    </recommendedName>
</protein>
<organism evidence="3">
    <name type="scientific">Neobodo designis</name>
    <name type="common">Flagellated protozoan</name>
    <name type="synonym">Bodo designis</name>
    <dbReference type="NCBI Taxonomy" id="312471"/>
    <lineage>
        <taxon>Eukaryota</taxon>
        <taxon>Discoba</taxon>
        <taxon>Euglenozoa</taxon>
        <taxon>Kinetoplastea</taxon>
        <taxon>Metakinetoplastina</taxon>
        <taxon>Neobodonida</taxon>
        <taxon>Neobodo</taxon>
    </lineage>
</organism>
<reference evidence="3" key="1">
    <citation type="submission" date="2021-01" db="EMBL/GenBank/DDBJ databases">
        <authorList>
            <person name="Corre E."/>
            <person name="Pelletier E."/>
            <person name="Niang G."/>
            <person name="Scheremetjew M."/>
            <person name="Finn R."/>
            <person name="Kale V."/>
            <person name="Holt S."/>
            <person name="Cochrane G."/>
            <person name="Meng A."/>
            <person name="Brown T."/>
            <person name="Cohen L."/>
        </authorList>
    </citation>
    <scope>NUCLEOTIDE SEQUENCE</scope>
    <source>
        <strain evidence="3">CCAP 1951/1</strain>
    </source>
</reference>
<feature type="transmembrane region" description="Helical" evidence="1">
    <location>
        <begin position="12"/>
        <end position="35"/>
    </location>
</feature>
<keyword evidence="1" id="KW-1133">Transmembrane helix</keyword>
<dbReference type="GO" id="GO:0051087">
    <property type="term" value="F:protein-folding chaperone binding"/>
    <property type="evidence" value="ECO:0007669"/>
    <property type="project" value="InterPro"/>
</dbReference>
<dbReference type="InterPro" id="IPR036533">
    <property type="entry name" value="BAG_dom_sf"/>
</dbReference>